<dbReference type="AlphaFoldDB" id="A0A368GE37"/>
<dbReference type="Pfam" id="PF17641">
    <property type="entry name" value="ASPRs"/>
    <property type="match status" value="1"/>
</dbReference>
<organism evidence="3 4">
    <name type="scientific">Ancylostoma caninum</name>
    <name type="common">Dog hookworm</name>
    <dbReference type="NCBI Taxonomy" id="29170"/>
    <lineage>
        <taxon>Eukaryota</taxon>
        <taxon>Metazoa</taxon>
        <taxon>Ecdysozoa</taxon>
        <taxon>Nematoda</taxon>
        <taxon>Chromadorea</taxon>
        <taxon>Rhabditida</taxon>
        <taxon>Rhabditina</taxon>
        <taxon>Rhabditomorpha</taxon>
        <taxon>Strongyloidea</taxon>
        <taxon>Ancylostomatidae</taxon>
        <taxon>Ancylostomatinae</taxon>
        <taxon>Ancylostoma</taxon>
    </lineage>
</organism>
<sequence>MITSNMSSLLLLQLVALYLIHVTRADLLAAPGSDPNVEESGNSEEYSGGDRQASSDGQAAIPKCEDGMKQNARERLVRGVKSKNPDLTYKCYLAEQALLELRGSSGGTHHNRASDGTDTGMGSSHGLLFQRPRKDKYPPRRFVGDAVKNWEKDLKDMKSTRFGCGLKQTPAEYLLVCFFE</sequence>
<dbReference type="InterPro" id="IPR035109">
    <property type="entry name" value="ASPR"/>
</dbReference>
<keyword evidence="4" id="KW-1185">Reference proteome</keyword>
<accession>A0A368GE37</accession>
<protein>
    <recommendedName>
        <fullName evidence="5">SCP domain-containing protein</fullName>
    </recommendedName>
</protein>
<evidence type="ECO:0000313" key="4">
    <source>
        <dbReference type="Proteomes" id="UP000252519"/>
    </source>
</evidence>
<evidence type="ECO:0000256" key="1">
    <source>
        <dbReference type="SAM" id="MobiDB-lite"/>
    </source>
</evidence>
<feature type="chain" id="PRO_5016768641" description="SCP domain-containing protein" evidence="2">
    <location>
        <begin position="26"/>
        <end position="180"/>
    </location>
</feature>
<evidence type="ECO:0000256" key="2">
    <source>
        <dbReference type="SAM" id="SignalP"/>
    </source>
</evidence>
<dbReference type="Proteomes" id="UP000252519">
    <property type="component" value="Unassembled WGS sequence"/>
</dbReference>
<keyword evidence="2" id="KW-0732">Signal</keyword>
<dbReference type="EMBL" id="JOJR01000242">
    <property type="protein sequence ID" value="RCN41285.1"/>
    <property type="molecule type" value="Genomic_DNA"/>
</dbReference>
<reference evidence="3 4" key="1">
    <citation type="submission" date="2014-10" db="EMBL/GenBank/DDBJ databases">
        <title>Draft genome of the hookworm Ancylostoma caninum.</title>
        <authorList>
            <person name="Mitreva M."/>
        </authorList>
    </citation>
    <scope>NUCLEOTIDE SEQUENCE [LARGE SCALE GENOMIC DNA]</scope>
    <source>
        <strain evidence="3 4">Baltimore</strain>
    </source>
</reference>
<proteinExistence type="predicted"/>
<name>A0A368GE37_ANCCA</name>
<evidence type="ECO:0000313" key="3">
    <source>
        <dbReference type="EMBL" id="RCN41285.1"/>
    </source>
</evidence>
<comment type="caution">
    <text evidence="3">The sequence shown here is derived from an EMBL/GenBank/DDBJ whole genome shotgun (WGS) entry which is preliminary data.</text>
</comment>
<evidence type="ECO:0008006" key="5">
    <source>
        <dbReference type="Google" id="ProtNLM"/>
    </source>
</evidence>
<feature type="region of interest" description="Disordered" evidence="1">
    <location>
        <begin position="30"/>
        <end position="70"/>
    </location>
</feature>
<feature type="signal peptide" evidence="2">
    <location>
        <begin position="1"/>
        <end position="25"/>
    </location>
</feature>
<gene>
    <name evidence="3" type="ORF">ANCCAN_12746</name>
</gene>
<feature type="region of interest" description="Disordered" evidence="1">
    <location>
        <begin position="104"/>
        <end position="123"/>
    </location>
</feature>